<evidence type="ECO:0000313" key="6">
    <source>
        <dbReference type="Proteomes" id="UP001560685"/>
    </source>
</evidence>
<dbReference type="EC" id="3.6.1.9" evidence="4"/>
<dbReference type="EMBL" id="JBEHZE010000001">
    <property type="protein sequence ID" value="MEX6632727.1"/>
    <property type="molecule type" value="Genomic_DNA"/>
</dbReference>
<dbReference type="HAMAP" id="MF_00528">
    <property type="entry name" value="Maf"/>
    <property type="match status" value="1"/>
</dbReference>
<evidence type="ECO:0000256" key="4">
    <source>
        <dbReference type="HAMAP-Rule" id="MF_00528"/>
    </source>
</evidence>
<dbReference type="Gene3D" id="3.90.950.10">
    <property type="match status" value="1"/>
</dbReference>
<comment type="similarity">
    <text evidence="4">Belongs to the Maf family.</text>
</comment>
<comment type="function">
    <text evidence="4">Nucleoside triphosphate pyrophosphatase. May have a dual role in cell division arrest and in preventing the incorporation of modified nucleotides into cellular nucleic acids.</text>
</comment>
<feature type="active site" description="Proton acceptor" evidence="4">
    <location>
        <position position="77"/>
    </location>
</feature>
<dbReference type="Pfam" id="PF02545">
    <property type="entry name" value="Maf"/>
    <property type="match status" value="1"/>
</dbReference>
<dbReference type="PIRSF" id="PIRSF006305">
    <property type="entry name" value="Maf"/>
    <property type="match status" value="1"/>
</dbReference>
<comment type="catalytic activity">
    <reaction evidence="4">
        <text>a ribonucleoside 5'-triphosphate + H2O = a ribonucleoside 5'-phosphate + diphosphate + H(+)</text>
        <dbReference type="Rhea" id="RHEA:23996"/>
        <dbReference type="ChEBI" id="CHEBI:15377"/>
        <dbReference type="ChEBI" id="CHEBI:15378"/>
        <dbReference type="ChEBI" id="CHEBI:33019"/>
        <dbReference type="ChEBI" id="CHEBI:58043"/>
        <dbReference type="ChEBI" id="CHEBI:61557"/>
        <dbReference type="EC" id="3.6.1.9"/>
    </reaction>
</comment>
<comment type="cofactor">
    <cofactor evidence="1 4">
        <name>a divalent metal cation</name>
        <dbReference type="ChEBI" id="CHEBI:60240"/>
    </cofactor>
</comment>
<comment type="subcellular location">
    <subcellularLocation>
        <location evidence="4">Cytoplasm</location>
    </subcellularLocation>
</comment>
<proteinExistence type="inferred from homology"/>
<gene>
    <name evidence="5" type="ORF">ABFZ84_04125</name>
</gene>
<keyword evidence="6" id="KW-1185">Reference proteome</keyword>
<organism evidence="5 6">
    <name type="scientific">Hyphococcus lacteus</name>
    <dbReference type="NCBI Taxonomy" id="3143536"/>
    <lineage>
        <taxon>Bacteria</taxon>
        <taxon>Pseudomonadati</taxon>
        <taxon>Pseudomonadota</taxon>
        <taxon>Alphaproteobacteria</taxon>
        <taxon>Parvularculales</taxon>
        <taxon>Parvularculaceae</taxon>
        <taxon>Hyphococcus</taxon>
    </lineage>
</organism>
<dbReference type="SUPFAM" id="SSF52972">
    <property type="entry name" value="ITPase-like"/>
    <property type="match status" value="1"/>
</dbReference>
<keyword evidence="2 4" id="KW-0378">Hydrolase</keyword>
<comment type="catalytic activity">
    <reaction evidence="4">
        <text>a 2'-deoxyribonucleoside 5'-triphosphate + H2O = a 2'-deoxyribonucleoside 5'-phosphate + diphosphate + H(+)</text>
        <dbReference type="Rhea" id="RHEA:44644"/>
        <dbReference type="ChEBI" id="CHEBI:15377"/>
        <dbReference type="ChEBI" id="CHEBI:15378"/>
        <dbReference type="ChEBI" id="CHEBI:33019"/>
        <dbReference type="ChEBI" id="CHEBI:61560"/>
        <dbReference type="ChEBI" id="CHEBI:65317"/>
        <dbReference type="EC" id="3.6.1.9"/>
    </reaction>
</comment>
<reference evidence="5 6" key="1">
    <citation type="submission" date="2024-05" db="EMBL/GenBank/DDBJ databases">
        <title>Three bacterial strains, DH-69, EH-24, and ECK-19 isolated from coastal sediments.</title>
        <authorList>
            <person name="Ye Y.-Q."/>
            <person name="Du Z.-J."/>
        </authorList>
    </citation>
    <scope>NUCLEOTIDE SEQUENCE [LARGE SCALE GENOMIC DNA]</scope>
    <source>
        <strain evidence="5 6">ECK-19</strain>
    </source>
</reference>
<comment type="caution">
    <text evidence="5">The sequence shown here is derived from an EMBL/GenBank/DDBJ whole genome shotgun (WGS) entry which is preliminary data.</text>
</comment>
<evidence type="ECO:0000256" key="1">
    <source>
        <dbReference type="ARBA" id="ARBA00001968"/>
    </source>
</evidence>
<keyword evidence="3 4" id="KW-0546">Nucleotide metabolism</keyword>
<sequence>MTTPQRVILASGSSIRAAILDGAEVPFGVIKPNVDEDEIKQQAQADGIDLEQTAMLLAEAKCMAVASREPGIVIGSDQIMEFEGRAYDKPKSMAEAKSRILETQGASHTLINAIAVARDGEIVWRNLDRPTLYMRSLTEHEVDIYLREAGPEILHSVGAYQIEKLGARLFDQIVGDHYAVLGLSLFPLLALLRRENILAY</sequence>
<evidence type="ECO:0000256" key="2">
    <source>
        <dbReference type="ARBA" id="ARBA00022801"/>
    </source>
</evidence>
<protein>
    <recommendedName>
        <fullName evidence="4">Nucleoside triphosphate pyrophosphatase</fullName>
        <ecNumber evidence="4">3.6.1.9</ecNumber>
    </recommendedName>
    <alternativeName>
        <fullName evidence="4">Nucleotide pyrophosphatase</fullName>
        <shortName evidence="4">Nucleotide PPase</shortName>
    </alternativeName>
</protein>
<dbReference type="PANTHER" id="PTHR43213:SF5">
    <property type="entry name" value="BIFUNCTIONAL DTTP_UTP PYROPHOSPHATASE_METHYLTRANSFERASE PROTEIN-RELATED"/>
    <property type="match status" value="1"/>
</dbReference>
<name>A0ABV3Z3A2_9PROT</name>
<dbReference type="InterPro" id="IPR029001">
    <property type="entry name" value="ITPase-like_fam"/>
</dbReference>
<dbReference type="InterPro" id="IPR003697">
    <property type="entry name" value="Maf-like"/>
</dbReference>
<accession>A0ABV3Z3A2</accession>
<keyword evidence="4" id="KW-0963">Cytoplasm</keyword>
<dbReference type="PANTHER" id="PTHR43213">
    <property type="entry name" value="BIFUNCTIONAL DTTP/UTP PYROPHOSPHATASE/METHYLTRANSFERASE PROTEIN-RELATED"/>
    <property type="match status" value="1"/>
</dbReference>
<dbReference type="RefSeq" id="WP_369312655.1">
    <property type="nucleotide sequence ID" value="NZ_JBEHZE010000001.1"/>
</dbReference>
<evidence type="ECO:0000313" key="5">
    <source>
        <dbReference type="EMBL" id="MEX6632727.1"/>
    </source>
</evidence>
<evidence type="ECO:0000256" key="3">
    <source>
        <dbReference type="ARBA" id="ARBA00023080"/>
    </source>
</evidence>
<dbReference type="Proteomes" id="UP001560685">
    <property type="component" value="Unassembled WGS sequence"/>
</dbReference>
<comment type="caution">
    <text evidence="4">Lacks conserved residue(s) required for the propagation of feature annotation.</text>
</comment>